<feature type="domain" description="DUF2059" evidence="2">
    <location>
        <begin position="101"/>
        <end position="149"/>
    </location>
</feature>
<evidence type="ECO:0000313" key="6">
    <source>
        <dbReference type="Proteomes" id="UP000184533"/>
    </source>
</evidence>
<dbReference type="EMBL" id="LAJF01000093">
    <property type="protein sequence ID" value="KKB82673.1"/>
    <property type="molecule type" value="Genomic_DNA"/>
</dbReference>
<feature type="signal peptide" evidence="1">
    <location>
        <begin position="1"/>
        <end position="34"/>
    </location>
</feature>
<evidence type="ECO:0000259" key="2">
    <source>
        <dbReference type="Pfam" id="PF09832"/>
    </source>
</evidence>
<dbReference type="EMBL" id="FQVC01000001">
    <property type="protein sequence ID" value="SHE37736.1"/>
    <property type="molecule type" value="Genomic_DNA"/>
</dbReference>
<keyword evidence="5" id="KW-1185">Reference proteome</keyword>
<gene>
    <name evidence="4" type="ORF">SAMN02745223_00213</name>
    <name evidence="3" type="ORF">VW29_15790</name>
</gene>
<organism evidence="3 5">
    <name type="scientific">Devosia limi DSM 17137</name>
    <dbReference type="NCBI Taxonomy" id="1121477"/>
    <lineage>
        <taxon>Bacteria</taxon>
        <taxon>Pseudomonadati</taxon>
        <taxon>Pseudomonadota</taxon>
        <taxon>Alphaproteobacteria</taxon>
        <taxon>Hyphomicrobiales</taxon>
        <taxon>Devosiaceae</taxon>
        <taxon>Devosia</taxon>
    </lineage>
</organism>
<feature type="chain" id="PRO_5015038227" description="DUF2059 domain-containing protein" evidence="1">
    <location>
        <begin position="35"/>
        <end position="175"/>
    </location>
</feature>
<dbReference type="PATRIC" id="fig|1121477.3.peg.4331"/>
<sequence>MGVSMKMGFAVRAKALVAVVLSAGMIALAMPAVAQEVAPEHLALARKYVDLTDRSAIYEVTIVETGIETMRQIVQQNPEIIDQTDAVITKTIEEYKGRKGELLDQFARIYAVRFSMDELQQIVNFYESPVGLKLAQANAEVNVDLQRVMEVFTGNLKREFFAKVRADLRAQGIEI</sequence>
<evidence type="ECO:0000313" key="5">
    <source>
        <dbReference type="Proteomes" id="UP000033608"/>
    </source>
</evidence>
<dbReference type="AlphaFoldDB" id="A0A0F5LK08"/>
<dbReference type="Proteomes" id="UP000184533">
    <property type="component" value="Unassembled WGS sequence"/>
</dbReference>
<keyword evidence="1" id="KW-0732">Signal</keyword>
<name>A0A0F5LK08_9HYPH</name>
<evidence type="ECO:0000313" key="3">
    <source>
        <dbReference type="EMBL" id="KKB82673.1"/>
    </source>
</evidence>
<dbReference type="STRING" id="1121477.SAMN02745223_00213"/>
<dbReference type="InterPro" id="IPR018637">
    <property type="entry name" value="DUF2059"/>
</dbReference>
<evidence type="ECO:0000256" key="1">
    <source>
        <dbReference type="SAM" id="SignalP"/>
    </source>
</evidence>
<reference evidence="3 5" key="1">
    <citation type="submission" date="2015-03" db="EMBL/GenBank/DDBJ databases">
        <authorList>
            <person name="Hassan Y.I."/>
            <person name="Lepp D."/>
            <person name="Zhou T."/>
        </authorList>
    </citation>
    <scope>NUCLEOTIDE SEQUENCE [LARGE SCALE GENOMIC DNA]</scope>
    <source>
        <strain evidence="3 5">DSM 17137</strain>
    </source>
</reference>
<dbReference type="Pfam" id="PF09832">
    <property type="entry name" value="DUF2059"/>
    <property type="match status" value="1"/>
</dbReference>
<protein>
    <recommendedName>
        <fullName evidence="2">DUF2059 domain-containing protein</fullName>
    </recommendedName>
</protein>
<accession>A0A0F5LK08</accession>
<dbReference type="Proteomes" id="UP000033608">
    <property type="component" value="Unassembled WGS sequence"/>
</dbReference>
<reference evidence="4 6" key="2">
    <citation type="submission" date="2016-11" db="EMBL/GenBank/DDBJ databases">
        <authorList>
            <person name="Jaros S."/>
            <person name="Januszkiewicz K."/>
            <person name="Wedrychowicz H."/>
        </authorList>
    </citation>
    <scope>NUCLEOTIDE SEQUENCE [LARGE SCALE GENOMIC DNA]</scope>
    <source>
        <strain evidence="4 6">DSM 17137</strain>
    </source>
</reference>
<evidence type="ECO:0000313" key="4">
    <source>
        <dbReference type="EMBL" id="SHE37736.1"/>
    </source>
</evidence>
<proteinExistence type="predicted"/>